<dbReference type="Pfam" id="PF13847">
    <property type="entry name" value="Methyltransf_31"/>
    <property type="match status" value="1"/>
</dbReference>
<evidence type="ECO:0000313" key="2">
    <source>
        <dbReference type="EMBL" id="CAG8115817.1"/>
    </source>
</evidence>
<dbReference type="PANTHER" id="PTHR18895">
    <property type="entry name" value="HEMK METHYLTRANSFERASE"/>
    <property type="match status" value="1"/>
</dbReference>
<dbReference type="EMBL" id="CAJVOS010000027">
    <property type="protein sequence ID" value="CAG8115817.1"/>
    <property type="molecule type" value="Genomic_DNA"/>
</dbReference>
<proteinExistence type="predicted"/>
<keyword evidence="3" id="KW-1185">Reference proteome</keyword>
<name>A0A9W4MUS6_PENOL</name>
<dbReference type="CDD" id="cd02440">
    <property type="entry name" value="AdoMet_MTases"/>
    <property type="match status" value="1"/>
</dbReference>
<dbReference type="AlphaFoldDB" id="A0A9W4MUS6"/>
<evidence type="ECO:0000259" key="1">
    <source>
        <dbReference type="Pfam" id="PF13847"/>
    </source>
</evidence>
<dbReference type="GO" id="GO:0032259">
    <property type="term" value="P:methylation"/>
    <property type="evidence" value="ECO:0007669"/>
    <property type="project" value="InterPro"/>
</dbReference>
<organism evidence="2 3">
    <name type="scientific">Penicillium olsonii</name>
    <dbReference type="NCBI Taxonomy" id="99116"/>
    <lineage>
        <taxon>Eukaryota</taxon>
        <taxon>Fungi</taxon>
        <taxon>Dikarya</taxon>
        <taxon>Ascomycota</taxon>
        <taxon>Pezizomycotina</taxon>
        <taxon>Eurotiomycetes</taxon>
        <taxon>Eurotiomycetidae</taxon>
        <taxon>Eurotiales</taxon>
        <taxon>Aspergillaceae</taxon>
        <taxon>Penicillium</taxon>
    </lineage>
</organism>
<accession>A0A9W4MUS6</accession>
<feature type="domain" description="Methyltransferase" evidence="1">
    <location>
        <begin position="116"/>
        <end position="167"/>
    </location>
</feature>
<dbReference type="PANTHER" id="PTHR18895:SF74">
    <property type="entry name" value="MTRF1L RELEASE FACTOR GLUTAMINE METHYLTRANSFERASE"/>
    <property type="match status" value="1"/>
</dbReference>
<gene>
    <name evidence="2" type="ORF">POLS_LOCUS5087</name>
</gene>
<dbReference type="InterPro" id="IPR029063">
    <property type="entry name" value="SAM-dependent_MTases_sf"/>
</dbReference>
<sequence length="342" mass="38524">MPRIPYSLIRRAHRENPLLPLLLRECRTVDSARNELRWLYEAVREKPSPTKWSWLISMCRLRSRGFPLQYILGNQPFGELEILCHRGVLIPRPETESYTYKSAQILRQRNEGKSERKLRVLDLCTGTGCISLLLHTLLAPHFQRLSITGVDISPVALGLAQKNIQHNVQLGHLAPHASTDIQFHRADVLGSGSDSLTSIQSLLQSLDRCTSPPSASVQYDLLISNPPYISRAEFRNGTTARSVRLFEPELALVPPTVTETGTPEDIFYRRILSLALELETPLAVLECGDMAQAQRVVALYERLGSNSHSSAEIWPTSERDLAEYGFHETDGSRCVIIQRLLP</sequence>
<dbReference type="SUPFAM" id="SSF53335">
    <property type="entry name" value="S-adenosyl-L-methionine-dependent methyltransferases"/>
    <property type="match status" value="1"/>
</dbReference>
<comment type="caution">
    <text evidence="2">The sequence shown here is derived from an EMBL/GenBank/DDBJ whole genome shotgun (WGS) entry which is preliminary data.</text>
</comment>
<dbReference type="InterPro" id="IPR050320">
    <property type="entry name" value="N5-glutamine_MTase"/>
</dbReference>
<dbReference type="GO" id="GO:0003676">
    <property type="term" value="F:nucleic acid binding"/>
    <property type="evidence" value="ECO:0007669"/>
    <property type="project" value="InterPro"/>
</dbReference>
<protein>
    <recommendedName>
        <fullName evidence="1">Methyltransferase domain-containing protein</fullName>
    </recommendedName>
</protein>
<dbReference type="InterPro" id="IPR002052">
    <property type="entry name" value="DNA_methylase_N6_adenine_CS"/>
</dbReference>
<dbReference type="InterPro" id="IPR025714">
    <property type="entry name" value="Methyltranfer_dom"/>
</dbReference>
<reference evidence="2" key="1">
    <citation type="submission" date="2021-07" db="EMBL/GenBank/DDBJ databases">
        <authorList>
            <person name="Branca A.L. A."/>
        </authorList>
    </citation>
    <scope>NUCLEOTIDE SEQUENCE</scope>
</reference>
<dbReference type="GO" id="GO:0008168">
    <property type="term" value="F:methyltransferase activity"/>
    <property type="evidence" value="ECO:0007669"/>
    <property type="project" value="InterPro"/>
</dbReference>
<dbReference type="Proteomes" id="UP001153618">
    <property type="component" value="Unassembled WGS sequence"/>
</dbReference>
<dbReference type="GO" id="GO:0005739">
    <property type="term" value="C:mitochondrion"/>
    <property type="evidence" value="ECO:0007669"/>
    <property type="project" value="TreeGrafter"/>
</dbReference>
<evidence type="ECO:0000313" key="3">
    <source>
        <dbReference type="Proteomes" id="UP001153618"/>
    </source>
</evidence>
<dbReference type="Gene3D" id="3.40.50.150">
    <property type="entry name" value="Vaccinia Virus protein VP39"/>
    <property type="match status" value="1"/>
</dbReference>
<dbReference type="PROSITE" id="PS00092">
    <property type="entry name" value="N6_MTASE"/>
    <property type="match status" value="1"/>
</dbReference>
<dbReference type="OrthoDB" id="269872at2759"/>